<dbReference type="Gene3D" id="1.10.287.110">
    <property type="entry name" value="DnaJ domain"/>
    <property type="match status" value="1"/>
</dbReference>
<dbReference type="Gene3D" id="2.10.230.10">
    <property type="entry name" value="Heat shock protein DnaJ, cysteine-rich domain"/>
    <property type="match status" value="1"/>
</dbReference>
<dbReference type="PROSITE" id="PS00636">
    <property type="entry name" value="DNAJ_1"/>
    <property type="match status" value="1"/>
</dbReference>
<evidence type="ECO:0000313" key="9">
    <source>
        <dbReference type="Proteomes" id="UP000604046"/>
    </source>
</evidence>
<dbReference type="GO" id="GO:0008270">
    <property type="term" value="F:zinc ion binding"/>
    <property type="evidence" value="ECO:0007669"/>
    <property type="project" value="UniProtKB-KW"/>
</dbReference>
<evidence type="ECO:0000256" key="5">
    <source>
        <dbReference type="PROSITE-ProRule" id="PRU00546"/>
    </source>
</evidence>
<dbReference type="InterPro" id="IPR012724">
    <property type="entry name" value="DnaJ"/>
</dbReference>
<evidence type="ECO:0000259" key="7">
    <source>
        <dbReference type="PROSITE" id="PS51188"/>
    </source>
</evidence>
<dbReference type="InterPro" id="IPR002939">
    <property type="entry name" value="DnaJ_C"/>
</dbReference>
<evidence type="ECO:0000256" key="2">
    <source>
        <dbReference type="ARBA" id="ARBA00022737"/>
    </source>
</evidence>
<evidence type="ECO:0000259" key="6">
    <source>
        <dbReference type="PROSITE" id="PS50076"/>
    </source>
</evidence>
<dbReference type="HAMAP" id="MF_01152">
    <property type="entry name" value="DnaJ"/>
    <property type="match status" value="1"/>
</dbReference>
<keyword evidence="2" id="KW-0677">Repeat</keyword>
<dbReference type="EMBL" id="CAJNDS010001225">
    <property type="protein sequence ID" value="CAE7252700.1"/>
    <property type="molecule type" value="Genomic_DNA"/>
</dbReference>
<protein>
    <submittedName>
        <fullName evidence="8">DNAJA2 protein</fullName>
    </submittedName>
</protein>
<dbReference type="SMART" id="SM00271">
    <property type="entry name" value="DnaJ"/>
    <property type="match status" value="1"/>
</dbReference>
<dbReference type="InterPro" id="IPR044713">
    <property type="entry name" value="DNJA1/2-like"/>
</dbReference>
<evidence type="ECO:0000256" key="4">
    <source>
        <dbReference type="ARBA" id="ARBA00022833"/>
    </source>
</evidence>
<keyword evidence="4 5" id="KW-0862">Zinc</keyword>
<dbReference type="SUPFAM" id="SSF49493">
    <property type="entry name" value="HSP40/DnaJ peptide-binding domain"/>
    <property type="match status" value="2"/>
</dbReference>
<dbReference type="PRINTS" id="PR00625">
    <property type="entry name" value="JDOMAIN"/>
</dbReference>
<dbReference type="InterPro" id="IPR036410">
    <property type="entry name" value="HSP_DnaJ_Cys-rich_dom_sf"/>
</dbReference>
<dbReference type="PANTHER" id="PTHR43888">
    <property type="entry name" value="DNAJ-LIKE-2, ISOFORM A-RELATED"/>
    <property type="match status" value="1"/>
</dbReference>
<dbReference type="Gene3D" id="2.60.260.20">
    <property type="entry name" value="Urease metallochaperone UreE, N-terminal domain"/>
    <property type="match status" value="2"/>
</dbReference>
<dbReference type="GO" id="GO:0030544">
    <property type="term" value="F:Hsp70 protein binding"/>
    <property type="evidence" value="ECO:0007669"/>
    <property type="project" value="InterPro"/>
</dbReference>
<keyword evidence="9" id="KW-1185">Reference proteome</keyword>
<comment type="caution">
    <text evidence="8">The sequence shown here is derived from an EMBL/GenBank/DDBJ whole genome shotgun (WGS) entry which is preliminary data.</text>
</comment>
<dbReference type="InterPro" id="IPR001305">
    <property type="entry name" value="HSP_DnaJ_Cys-rich_dom"/>
</dbReference>
<name>A0A812M9D1_9DINO</name>
<dbReference type="OrthoDB" id="550424at2759"/>
<dbReference type="SUPFAM" id="SSF46565">
    <property type="entry name" value="Chaperone J-domain"/>
    <property type="match status" value="1"/>
</dbReference>
<dbReference type="CDD" id="cd10747">
    <property type="entry name" value="DnaJ_C"/>
    <property type="match status" value="1"/>
</dbReference>
<dbReference type="GO" id="GO:0006457">
    <property type="term" value="P:protein folding"/>
    <property type="evidence" value="ECO:0007669"/>
    <property type="project" value="InterPro"/>
</dbReference>
<accession>A0A812M9D1</accession>
<dbReference type="GO" id="GO:0051082">
    <property type="term" value="F:unfolded protein binding"/>
    <property type="evidence" value="ECO:0007669"/>
    <property type="project" value="InterPro"/>
</dbReference>
<dbReference type="GO" id="GO:0009408">
    <property type="term" value="P:response to heat"/>
    <property type="evidence" value="ECO:0007669"/>
    <property type="project" value="InterPro"/>
</dbReference>
<dbReference type="InterPro" id="IPR036869">
    <property type="entry name" value="J_dom_sf"/>
</dbReference>
<keyword evidence="1 5" id="KW-0479">Metal-binding</keyword>
<keyword evidence="3 5" id="KW-0863">Zinc-finger</keyword>
<dbReference type="FunFam" id="2.60.260.20:FF:000003">
    <property type="entry name" value="DnaJ subfamily A member 2"/>
    <property type="match status" value="1"/>
</dbReference>
<dbReference type="PROSITE" id="PS50076">
    <property type="entry name" value="DNAJ_2"/>
    <property type="match status" value="1"/>
</dbReference>
<reference evidence="8" key="1">
    <citation type="submission" date="2021-02" db="EMBL/GenBank/DDBJ databases">
        <authorList>
            <person name="Dougan E. K."/>
            <person name="Rhodes N."/>
            <person name="Thang M."/>
            <person name="Chan C."/>
        </authorList>
    </citation>
    <scope>NUCLEOTIDE SEQUENCE</scope>
</reference>
<dbReference type="Pfam" id="PF01556">
    <property type="entry name" value="DnaJ_C"/>
    <property type="match status" value="1"/>
</dbReference>
<organism evidence="8 9">
    <name type="scientific">Symbiodinium natans</name>
    <dbReference type="NCBI Taxonomy" id="878477"/>
    <lineage>
        <taxon>Eukaryota</taxon>
        <taxon>Sar</taxon>
        <taxon>Alveolata</taxon>
        <taxon>Dinophyceae</taxon>
        <taxon>Suessiales</taxon>
        <taxon>Symbiodiniaceae</taxon>
        <taxon>Symbiodinium</taxon>
    </lineage>
</organism>
<dbReference type="SUPFAM" id="SSF57938">
    <property type="entry name" value="DnaJ/Hsp40 cysteine-rich domain"/>
    <property type="match status" value="1"/>
</dbReference>
<dbReference type="InterPro" id="IPR001623">
    <property type="entry name" value="DnaJ_domain"/>
</dbReference>
<dbReference type="AlphaFoldDB" id="A0A812M9D1"/>
<feature type="domain" description="J" evidence="6">
    <location>
        <begin position="64"/>
        <end position="131"/>
    </location>
</feature>
<dbReference type="CDD" id="cd10719">
    <property type="entry name" value="DnaJ_zf"/>
    <property type="match status" value="1"/>
</dbReference>
<dbReference type="Pfam" id="PF00684">
    <property type="entry name" value="DnaJ_CXXCXGXG"/>
    <property type="match status" value="1"/>
</dbReference>
<dbReference type="InterPro" id="IPR008971">
    <property type="entry name" value="HSP40/DnaJ_pept-bd"/>
</dbReference>
<sequence>MRARQESIAATLKGLRLAEALRRGPCPVPPPPAPPVAPRARIPFLPLAGLPLLAWAPVRADEGSLYEVLGVDKNASEQDIKKAYKRAAVKFHPDKAPEAERAQYEERFKRISRAYEILSDPQKRRAYDARGEAAFDGRDAAGAAGFQGADPFEMFRSMFGQNFGFGFGREVTPDVGYEMEVSLEDFYAGFSKTVHYERDAVCSSCSGLGARNVQTCSQCRGMGMVVEERQFGSMVQRIQRTCPVCGGRGAVASDRCGSCRGSGFQRDRVELRVVAPPGCPDRERFLFPGKADESPGMEAGSIIIELKEKRHPLFARLGNEDLLVTQRVPLLDALCGVHVRVKHLNGKNLDISGPQGKMVRPGEVWVLPGLGMPKRGNPRNHGDLLIRFEVDFPEDLPAGASRESLRHCLFLEWRVEKCQRQHARYQSYAQAVSRFHVMLLLAATQYISGHVNWLGDDHDDACQRPQQDFRASDAKHDRVKETIEEDFHHASDDAGFEIDEKEAKSQESKLAAQISVQRGFGVGQCSAGDGQKTTSCGSDCEVTRAETEPIQGEAQWGELMDAMEDSQIPSTLVSMVLGVAVTDSYFFADEREDGRKIRYHRP</sequence>
<evidence type="ECO:0000256" key="3">
    <source>
        <dbReference type="ARBA" id="ARBA00022771"/>
    </source>
</evidence>
<dbReference type="Proteomes" id="UP000604046">
    <property type="component" value="Unassembled WGS sequence"/>
</dbReference>
<dbReference type="InterPro" id="IPR018253">
    <property type="entry name" value="DnaJ_domain_CS"/>
</dbReference>
<dbReference type="FunFam" id="2.10.230.10:FF:000001">
    <property type="entry name" value="DnaJ subfamily A member 2"/>
    <property type="match status" value="1"/>
</dbReference>
<proteinExistence type="inferred from homology"/>
<evidence type="ECO:0000313" key="8">
    <source>
        <dbReference type="EMBL" id="CAE7252700.1"/>
    </source>
</evidence>
<gene>
    <name evidence="8" type="primary">DNAJA2</name>
    <name evidence="8" type="ORF">SNAT2548_LOCUS12644</name>
</gene>
<dbReference type="PROSITE" id="PS51188">
    <property type="entry name" value="ZF_CR"/>
    <property type="match status" value="1"/>
</dbReference>
<dbReference type="CDD" id="cd06257">
    <property type="entry name" value="DnaJ"/>
    <property type="match status" value="1"/>
</dbReference>
<feature type="zinc finger region" description="CR-type" evidence="5">
    <location>
        <begin position="189"/>
        <end position="268"/>
    </location>
</feature>
<feature type="domain" description="CR-type" evidence="7">
    <location>
        <begin position="189"/>
        <end position="268"/>
    </location>
</feature>
<evidence type="ECO:0000256" key="1">
    <source>
        <dbReference type="ARBA" id="ARBA00022723"/>
    </source>
</evidence>
<dbReference type="Pfam" id="PF00226">
    <property type="entry name" value="DnaJ"/>
    <property type="match status" value="1"/>
</dbReference>
<dbReference type="GO" id="GO:0005524">
    <property type="term" value="F:ATP binding"/>
    <property type="evidence" value="ECO:0007669"/>
    <property type="project" value="InterPro"/>
</dbReference>